<comment type="caution">
    <text evidence="3">The sequence shown here is derived from an EMBL/GenBank/DDBJ whole genome shotgun (WGS) entry which is preliminary data.</text>
</comment>
<protein>
    <submittedName>
        <fullName evidence="3">Uncharacterized protein</fullName>
    </submittedName>
</protein>
<sequence>MPLKTVPVDTSILPEDVLSYSDDKFFDLVRMLAGNDEAELLEVQATHSVQSLLHSATDPFDILELDCPALQPIKQKMSFHLNDGSVFVKPGNRSNMQYLIEVLKKKAEEQSKKKKKRDVNKSQDDSVTPLKPSSIFTESHHKNFILSSLTEWCDKNREKLGLSNLKLCDGTDFC</sequence>
<evidence type="ECO:0000313" key="3">
    <source>
        <dbReference type="EMBL" id="CAF3711489.1"/>
    </source>
</evidence>
<name>A0A8S2I2F2_9BILA</name>
<feature type="region of interest" description="Disordered" evidence="1">
    <location>
        <begin position="110"/>
        <end position="133"/>
    </location>
</feature>
<dbReference type="Proteomes" id="UP000677228">
    <property type="component" value="Unassembled WGS sequence"/>
</dbReference>
<dbReference type="Proteomes" id="UP000682733">
    <property type="component" value="Unassembled WGS sequence"/>
</dbReference>
<dbReference type="EMBL" id="CAJNOK010004376">
    <property type="protein sequence ID" value="CAF0935717.1"/>
    <property type="molecule type" value="Genomic_DNA"/>
</dbReference>
<proteinExistence type="predicted"/>
<organism evidence="3 4">
    <name type="scientific">Didymodactylos carnosus</name>
    <dbReference type="NCBI Taxonomy" id="1234261"/>
    <lineage>
        <taxon>Eukaryota</taxon>
        <taxon>Metazoa</taxon>
        <taxon>Spiralia</taxon>
        <taxon>Gnathifera</taxon>
        <taxon>Rotifera</taxon>
        <taxon>Eurotatoria</taxon>
        <taxon>Bdelloidea</taxon>
        <taxon>Philodinida</taxon>
        <taxon>Philodinidae</taxon>
        <taxon>Didymodactylos</taxon>
    </lineage>
</organism>
<dbReference type="EMBL" id="CAJOBA010004381">
    <property type="protein sequence ID" value="CAF3711489.1"/>
    <property type="molecule type" value="Genomic_DNA"/>
</dbReference>
<evidence type="ECO:0000256" key="1">
    <source>
        <dbReference type="SAM" id="MobiDB-lite"/>
    </source>
</evidence>
<gene>
    <name evidence="2" type="ORF">OVA965_LOCUS11370</name>
    <name evidence="3" type="ORF">TMI583_LOCUS11373</name>
</gene>
<dbReference type="AlphaFoldDB" id="A0A8S2I2F2"/>
<accession>A0A8S2I2F2</accession>
<reference evidence="3" key="1">
    <citation type="submission" date="2021-02" db="EMBL/GenBank/DDBJ databases">
        <authorList>
            <person name="Nowell W R."/>
        </authorList>
    </citation>
    <scope>NUCLEOTIDE SEQUENCE</scope>
</reference>
<evidence type="ECO:0000313" key="2">
    <source>
        <dbReference type="EMBL" id="CAF0935717.1"/>
    </source>
</evidence>
<evidence type="ECO:0000313" key="4">
    <source>
        <dbReference type="Proteomes" id="UP000682733"/>
    </source>
</evidence>